<organism evidence="2">
    <name type="scientific">hydrothermal vent metagenome</name>
    <dbReference type="NCBI Taxonomy" id="652676"/>
    <lineage>
        <taxon>unclassified sequences</taxon>
        <taxon>metagenomes</taxon>
        <taxon>ecological metagenomes</taxon>
    </lineage>
</organism>
<dbReference type="PANTHER" id="PTHR43031:SF17">
    <property type="entry name" value="SULFURTRANSFERASE YTWF-RELATED"/>
    <property type="match status" value="1"/>
</dbReference>
<dbReference type="PANTHER" id="PTHR43031">
    <property type="entry name" value="FAD-DEPENDENT OXIDOREDUCTASE"/>
    <property type="match status" value="1"/>
</dbReference>
<reference evidence="2" key="1">
    <citation type="submission" date="2018-06" db="EMBL/GenBank/DDBJ databases">
        <authorList>
            <person name="Zhirakovskaya E."/>
        </authorList>
    </citation>
    <scope>NUCLEOTIDE SEQUENCE</scope>
</reference>
<dbReference type="InterPro" id="IPR036873">
    <property type="entry name" value="Rhodanese-like_dom_sf"/>
</dbReference>
<gene>
    <name evidence="2" type="ORF">MNBD_GAMMA14-1645</name>
</gene>
<dbReference type="AlphaFoldDB" id="A0A3B0Y7X0"/>
<dbReference type="SMART" id="SM00450">
    <property type="entry name" value="RHOD"/>
    <property type="match status" value="1"/>
</dbReference>
<dbReference type="InterPro" id="IPR001763">
    <property type="entry name" value="Rhodanese-like_dom"/>
</dbReference>
<dbReference type="CDD" id="cd00158">
    <property type="entry name" value="RHOD"/>
    <property type="match status" value="1"/>
</dbReference>
<dbReference type="Gene3D" id="3.40.250.10">
    <property type="entry name" value="Rhodanese-like domain"/>
    <property type="match status" value="1"/>
</dbReference>
<feature type="domain" description="Rhodanese" evidence="1">
    <location>
        <begin position="19"/>
        <end position="107"/>
    </location>
</feature>
<dbReference type="EMBL" id="UOFM01000198">
    <property type="protein sequence ID" value="VAW76878.1"/>
    <property type="molecule type" value="Genomic_DNA"/>
</dbReference>
<evidence type="ECO:0000259" key="1">
    <source>
        <dbReference type="PROSITE" id="PS50206"/>
    </source>
</evidence>
<evidence type="ECO:0000313" key="2">
    <source>
        <dbReference type="EMBL" id="VAW76878.1"/>
    </source>
</evidence>
<dbReference type="SUPFAM" id="SSF52821">
    <property type="entry name" value="Rhodanese/Cell cycle control phosphatase"/>
    <property type="match status" value="1"/>
</dbReference>
<sequence>MTGIQEVNASQLSNMIGDETKSFRLIDVRSANEMVQGMLPGAEAMPMHLVPLRIDELRKAAEVVFYCRTGVRSAQVCAFLQQQGINQVINLRGGIVDWYRNGFPIEAPDAGVVAAAQ</sequence>
<protein>
    <recommendedName>
        <fullName evidence="1">Rhodanese domain-containing protein</fullName>
    </recommendedName>
</protein>
<accession>A0A3B0Y7X0</accession>
<name>A0A3B0Y7X0_9ZZZZ</name>
<dbReference type="InterPro" id="IPR050229">
    <property type="entry name" value="GlpE_sulfurtransferase"/>
</dbReference>
<dbReference type="PROSITE" id="PS50206">
    <property type="entry name" value="RHODANESE_3"/>
    <property type="match status" value="1"/>
</dbReference>
<dbReference type="Pfam" id="PF00581">
    <property type="entry name" value="Rhodanese"/>
    <property type="match status" value="1"/>
</dbReference>
<proteinExistence type="predicted"/>